<gene>
    <name evidence="2" type="ORF">Taro_053657</name>
</gene>
<comment type="caution">
    <text evidence="2">The sequence shown here is derived from an EMBL/GenBank/DDBJ whole genome shotgun (WGS) entry which is preliminary data.</text>
</comment>
<name>A0A843XN86_COLES</name>
<feature type="region of interest" description="Disordered" evidence="1">
    <location>
        <begin position="1"/>
        <end position="28"/>
    </location>
</feature>
<dbReference type="InterPro" id="IPR006476">
    <property type="entry name" value="CHP01589_pln"/>
</dbReference>
<dbReference type="PANTHER" id="PTHR31871">
    <property type="entry name" value="OS02G0137100 PROTEIN"/>
    <property type="match status" value="1"/>
</dbReference>
<dbReference type="Pfam" id="PF09713">
    <property type="entry name" value="A_thal_3526"/>
    <property type="match status" value="1"/>
</dbReference>
<dbReference type="EMBL" id="NMUH01010017">
    <property type="protein sequence ID" value="MQM20632.1"/>
    <property type="molecule type" value="Genomic_DNA"/>
</dbReference>
<proteinExistence type="predicted"/>
<protein>
    <submittedName>
        <fullName evidence="2">Uncharacterized protein</fullName>
    </submittedName>
</protein>
<accession>A0A843XN86</accession>
<dbReference type="AlphaFoldDB" id="A0A843XN86"/>
<dbReference type="PANTHER" id="PTHR31871:SF61">
    <property type="entry name" value="OS06G0705300 PROTEIN"/>
    <property type="match status" value="1"/>
</dbReference>
<reference evidence="2" key="1">
    <citation type="submission" date="2017-07" db="EMBL/GenBank/DDBJ databases">
        <title>Taro Niue Genome Assembly and Annotation.</title>
        <authorList>
            <person name="Atibalentja N."/>
            <person name="Keating K."/>
            <person name="Fields C.J."/>
        </authorList>
    </citation>
    <scope>NUCLEOTIDE SEQUENCE</scope>
    <source>
        <strain evidence="2">Niue_2</strain>
        <tissue evidence="2">Leaf</tissue>
    </source>
</reference>
<dbReference type="OrthoDB" id="509052at2759"/>
<feature type="non-terminal residue" evidence="2">
    <location>
        <position position="1"/>
    </location>
</feature>
<evidence type="ECO:0000313" key="3">
    <source>
        <dbReference type="Proteomes" id="UP000652761"/>
    </source>
</evidence>
<sequence>SLHRVSVFQKELASTDRREGRSSLGASTEQDIATVTRWRAAAQPSATERSRLPRLLCAADRWWATAAARLHVKRSVSFPAPESVRVLSRIFLISSAPMSCERPREVQHLIEKCIIFHMSKEECMEALSKHANIDPVITSTVWVELAKENRAFFESYAREMEERASLADAMERIQKMLSDFASKPSGS</sequence>
<dbReference type="Proteomes" id="UP000652761">
    <property type="component" value="Unassembled WGS sequence"/>
</dbReference>
<evidence type="ECO:0000256" key="1">
    <source>
        <dbReference type="SAM" id="MobiDB-lite"/>
    </source>
</evidence>
<keyword evidence="3" id="KW-1185">Reference proteome</keyword>
<evidence type="ECO:0000313" key="2">
    <source>
        <dbReference type="EMBL" id="MQM20632.1"/>
    </source>
</evidence>
<dbReference type="NCBIfam" id="TIGR01589">
    <property type="entry name" value="A_thal_3526"/>
    <property type="match status" value="1"/>
</dbReference>
<organism evidence="2 3">
    <name type="scientific">Colocasia esculenta</name>
    <name type="common">Wild taro</name>
    <name type="synonym">Arum esculentum</name>
    <dbReference type="NCBI Taxonomy" id="4460"/>
    <lineage>
        <taxon>Eukaryota</taxon>
        <taxon>Viridiplantae</taxon>
        <taxon>Streptophyta</taxon>
        <taxon>Embryophyta</taxon>
        <taxon>Tracheophyta</taxon>
        <taxon>Spermatophyta</taxon>
        <taxon>Magnoliopsida</taxon>
        <taxon>Liliopsida</taxon>
        <taxon>Araceae</taxon>
        <taxon>Aroideae</taxon>
        <taxon>Colocasieae</taxon>
        <taxon>Colocasia</taxon>
    </lineage>
</organism>